<organism evidence="1 2">
    <name type="scientific">Mycena metata</name>
    <dbReference type="NCBI Taxonomy" id="1033252"/>
    <lineage>
        <taxon>Eukaryota</taxon>
        <taxon>Fungi</taxon>
        <taxon>Dikarya</taxon>
        <taxon>Basidiomycota</taxon>
        <taxon>Agaricomycotina</taxon>
        <taxon>Agaricomycetes</taxon>
        <taxon>Agaricomycetidae</taxon>
        <taxon>Agaricales</taxon>
        <taxon>Marasmiineae</taxon>
        <taxon>Mycenaceae</taxon>
        <taxon>Mycena</taxon>
    </lineage>
</organism>
<evidence type="ECO:0000313" key="2">
    <source>
        <dbReference type="Proteomes" id="UP001215598"/>
    </source>
</evidence>
<accession>A0AAD7NPA2</accession>
<proteinExistence type="predicted"/>
<evidence type="ECO:0000313" key="1">
    <source>
        <dbReference type="EMBL" id="KAJ7769989.1"/>
    </source>
</evidence>
<dbReference type="EMBL" id="JARKIB010000017">
    <property type="protein sequence ID" value="KAJ7769989.1"/>
    <property type="molecule type" value="Genomic_DNA"/>
</dbReference>
<dbReference type="Proteomes" id="UP001215598">
    <property type="component" value="Unassembled WGS sequence"/>
</dbReference>
<gene>
    <name evidence="1" type="ORF">B0H16DRAFT_1715621</name>
</gene>
<reference evidence="1" key="1">
    <citation type="submission" date="2023-03" db="EMBL/GenBank/DDBJ databases">
        <title>Massive genome expansion in bonnet fungi (Mycena s.s.) driven by repeated elements and novel gene families across ecological guilds.</title>
        <authorList>
            <consortium name="Lawrence Berkeley National Laboratory"/>
            <person name="Harder C.B."/>
            <person name="Miyauchi S."/>
            <person name="Viragh M."/>
            <person name="Kuo A."/>
            <person name="Thoen E."/>
            <person name="Andreopoulos B."/>
            <person name="Lu D."/>
            <person name="Skrede I."/>
            <person name="Drula E."/>
            <person name="Henrissat B."/>
            <person name="Morin E."/>
            <person name="Kohler A."/>
            <person name="Barry K."/>
            <person name="LaButti K."/>
            <person name="Morin E."/>
            <person name="Salamov A."/>
            <person name="Lipzen A."/>
            <person name="Mereny Z."/>
            <person name="Hegedus B."/>
            <person name="Baldrian P."/>
            <person name="Stursova M."/>
            <person name="Weitz H."/>
            <person name="Taylor A."/>
            <person name="Grigoriev I.V."/>
            <person name="Nagy L.G."/>
            <person name="Martin F."/>
            <person name="Kauserud H."/>
        </authorList>
    </citation>
    <scope>NUCLEOTIDE SEQUENCE</scope>
    <source>
        <strain evidence="1">CBHHK182m</strain>
    </source>
</reference>
<comment type="caution">
    <text evidence="1">The sequence shown here is derived from an EMBL/GenBank/DDBJ whole genome shotgun (WGS) entry which is preliminary data.</text>
</comment>
<sequence length="228" mass="25003">MSANDSKENRQLQVVETAMPLATKNGHATASGVEETHWAAQESLNNVEGCNFSAPEHNTAHWSSDALYAHLLQFKFPPGVNEDTQYTFQGFTNFDQVATGTEGAHQFSDGTEIGRGYAAPVLMGYDTAGRTVWTTQFYPAQPYLPCSDCGFFECPNSTGECECPYATVYEISGRYDYGAGYGYERLPRSSNPNGWTFENTGGCRLYGLGLKSLAPMKPTETAEKMCLD</sequence>
<protein>
    <submittedName>
        <fullName evidence="1">Uncharacterized protein</fullName>
    </submittedName>
</protein>
<keyword evidence="2" id="KW-1185">Reference proteome</keyword>
<name>A0AAD7NPA2_9AGAR</name>
<dbReference type="AlphaFoldDB" id="A0AAD7NPA2"/>